<dbReference type="InterPro" id="IPR036397">
    <property type="entry name" value="RNaseH_sf"/>
</dbReference>
<dbReference type="Gene3D" id="3.30.420.10">
    <property type="entry name" value="Ribonuclease H-like superfamily/Ribonuclease H"/>
    <property type="match status" value="1"/>
</dbReference>
<organism evidence="1 2">
    <name type="scientific">Nephila pilipes</name>
    <name type="common">Giant wood spider</name>
    <name type="synonym">Nephila maculata</name>
    <dbReference type="NCBI Taxonomy" id="299642"/>
    <lineage>
        <taxon>Eukaryota</taxon>
        <taxon>Metazoa</taxon>
        <taxon>Ecdysozoa</taxon>
        <taxon>Arthropoda</taxon>
        <taxon>Chelicerata</taxon>
        <taxon>Arachnida</taxon>
        <taxon>Araneae</taxon>
        <taxon>Araneomorphae</taxon>
        <taxon>Entelegynae</taxon>
        <taxon>Araneoidea</taxon>
        <taxon>Nephilidae</taxon>
        <taxon>Nephila</taxon>
    </lineage>
</organism>
<sequence>MLQTLSGMDKQKRFELCADFQHRFEDDDFADCLVFTNETTFHIGEEQTITGTTFFFFLNMLTLGLMPQLQDAIESFILQLEGALSQWSNYVLGYLDEHLPDRWIGRAADDNMTLTQWSPRSLHLTPCDFFL</sequence>
<keyword evidence="2" id="KW-1185">Reference proteome</keyword>
<dbReference type="EMBL" id="BMAW01052678">
    <property type="protein sequence ID" value="GFS86907.1"/>
    <property type="molecule type" value="Genomic_DNA"/>
</dbReference>
<reference evidence="1" key="1">
    <citation type="submission" date="2020-08" db="EMBL/GenBank/DDBJ databases">
        <title>Multicomponent nature underlies the extraordinary mechanical properties of spider dragline silk.</title>
        <authorList>
            <person name="Kono N."/>
            <person name="Nakamura H."/>
            <person name="Mori M."/>
            <person name="Yoshida Y."/>
            <person name="Ohtoshi R."/>
            <person name="Malay A.D."/>
            <person name="Moran D.A.P."/>
            <person name="Tomita M."/>
            <person name="Numata K."/>
            <person name="Arakawa K."/>
        </authorList>
    </citation>
    <scope>NUCLEOTIDE SEQUENCE</scope>
</reference>
<dbReference type="GO" id="GO:0003676">
    <property type="term" value="F:nucleic acid binding"/>
    <property type="evidence" value="ECO:0007669"/>
    <property type="project" value="InterPro"/>
</dbReference>
<comment type="caution">
    <text evidence="1">The sequence shown here is derived from an EMBL/GenBank/DDBJ whole genome shotgun (WGS) entry which is preliminary data.</text>
</comment>
<dbReference type="OrthoDB" id="6761114at2759"/>
<protein>
    <submittedName>
        <fullName evidence="1">Uncharacterized protein</fullName>
    </submittedName>
</protein>
<gene>
    <name evidence="1" type="primary">AVEN_113103_1</name>
    <name evidence="1" type="ORF">NPIL_371521</name>
</gene>
<evidence type="ECO:0000313" key="1">
    <source>
        <dbReference type="EMBL" id="GFS86907.1"/>
    </source>
</evidence>
<evidence type="ECO:0000313" key="2">
    <source>
        <dbReference type="Proteomes" id="UP000887013"/>
    </source>
</evidence>
<accession>A0A8X6N005</accession>
<dbReference type="Proteomes" id="UP000887013">
    <property type="component" value="Unassembled WGS sequence"/>
</dbReference>
<proteinExistence type="predicted"/>
<dbReference type="AlphaFoldDB" id="A0A8X6N005"/>
<name>A0A8X6N005_NEPPI</name>
<dbReference type="PANTHER" id="PTHR47326:SF1">
    <property type="entry name" value="HTH PSQ-TYPE DOMAIN-CONTAINING PROTEIN"/>
    <property type="match status" value="1"/>
</dbReference>
<dbReference type="PANTHER" id="PTHR47326">
    <property type="entry name" value="TRANSPOSABLE ELEMENT TC3 TRANSPOSASE-LIKE PROTEIN"/>
    <property type="match status" value="1"/>
</dbReference>